<accession>A0A0U1M3M2</accession>
<dbReference type="STRING" id="28573.A0A0U1M3M2"/>
<dbReference type="InterPro" id="IPR008030">
    <property type="entry name" value="NmrA-like"/>
</dbReference>
<dbReference type="InterPro" id="IPR035994">
    <property type="entry name" value="Nucleoside_phosphorylase_sf"/>
</dbReference>
<dbReference type="FunFam" id="3.40.50.720:FF:000528">
    <property type="entry name" value="Nucleoside-diphosphate-sugar epimerase family protein"/>
    <property type="match status" value="1"/>
</dbReference>
<dbReference type="Gene3D" id="3.40.50.1580">
    <property type="entry name" value="Nucleoside phosphorylase domain"/>
    <property type="match status" value="1"/>
</dbReference>
<keyword evidence="5" id="KW-1185">Reference proteome</keyword>
<dbReference type="SUPFAM" id="SSF53167">
    <property type="entry name" value="Purine and uridine phosphorylases"/>
    <property type="match status" value="1"/>
</dbReference>
<reference evidence="4 5" key="1">
    <citation type="submission" date="2015-04" db="EMBL/GenBank/DDBJ databases">
        <authorList>
            <person name="Syromyatnikov M.Y."/>
            <person name="Popov V.N."/>
        </authorList>
    </citation>
    <scope>NUCLEOTIDE SEQUENCE [LARGE SCALE GENOMIC DNA]</scope>
    <source>
        <strain evidence="4">WF-38-12</strain>
    </source>
</reference>
<evidence type="ECO:0000256" key="2">
    <source>
        <dbReference type="ARBA" id="ARBA00022857"/>
    </source>
</evidence>
<dbReference type="InterPro" id="IPR051164">
    <property type="entry name" value="NmrA-like_oxidored"/>
</dbReference>
<dbReference type="Gene3D" id="3.40.50.720">
    <property type="entry name" value="NAD(P)-binding Rossmann-like Domain"/>
    <property type="match status" value="1"/>
</dbReference>
<proteinExistence type="inferred from homology"/>
<evidence type="ECO:0000256" key="1">
    <source>
        <dbReference type="ARBA" id="ARBA00006328"/>
    </source>
</evidence>
<dbReference type="InterPro" id="IPR036291">
    <property type="entry name" value="NAD(P)-bd_dom_sf"/>
</dbReference>
<dbReference type="Pfam" id="PF05368">
    <property type="entry name" value="NmrA"/>
    <property type="match status" value="1"/>
</dbReference>
<dbReference type="AlphaFoldDB" id="A0A0U1M3M2"/>
<feature type="domain" description="NmrA-like" evidence="3">
    <location>
        <begin position="3"/>
        <end position="282"/>
    </location>
</feature>
<dbReference type="OrthoDB" id="9997102at2759"/>
<evidence type="ECO:0000313" key="4">
    <source>
        <dbReference type="EMBL" id="CRG89591.1"/>
    </source>
</evidence>
<dbReference type="SUPFAM" id="SSF51735">
    <property type="entry name" value="NAD(P)-binding Rossmann-fold domains"/>
    <property type="match status" value="1"/>
</dbReference>
<evidence type="ECO:0000313" key="5">
    <source>
        <dbReference type="Proteomes" id="UP000054383"/>
    </source>
</evidence>
<dbReference type="GO" id="GO:0003824">
    <property type="term" value="F:catalytic activity"/>
    <property type="evidence" value="ECO:0007669"/>
    <property type="project" value="InterPro"/>
</dbReference>
<dbReference type="GO" id="GO:0009116">
    <property type="term" value="P:nucleoside metabolic process"/>
    <property type="evidence" value="ECO:0007669"/>
    <property type="project" value="InterPro"/>
</dbReference>
<dbReference type="PANTHER" id="PTHR42748:SF7">
    <property type="entry name" value="NMRA LIKE REDOX SENSOR 1-RELATED"/>
    <property type="match status" value="1"/>
</dbReference>
<dbReference type="Gene3D" id="3.90.25.10">
    <property type="entry name" value="UDP-galactose 4-epimerase, domain 1"/>
    <property type="match status" value="1"/>
</dbReference>
<sequence>MTAILVTGATGKQGGSLIRSLVNRKAPFEILAVTRNSQSSSAQRLTQLSPNIKLVEGNLDDPAGIFRNAQKVTNAPVWGVFSVQVAIGNASLEETQGKALVDEALKQNVKFFIYSSVDRGGEARSPQNPTNIPHFINKHNIEQHLMEKSKNTGMQWFILRPTAFFDNLVPGFFGKVFASSYKSVLKDKPLQLVATSDIGFFGAEGFLHPEKYAGRGLSLAGDELNYDQFAKAFQKKTGQSLPTTFGFLASIILASMKDFGYMFKWFHDEGYKADISELKKIKPDLEDFETWLEKESEITGHNIVIAAMWQAGNAIAATVLTQMRTTFRNVRFGLLVGICGGIPAVTEDGMIRLGDVVVSKPAGLYSGVIQYDRGKAAGIFVRTGALAPHHQSSFWLRKPLAFSVRDQEMIHCWKIFGALTLVYLGCAAIDPQRITVHRGTIAAGELLLKDGMKRDILGQEYGVLSFEMGAAGALSDFPCLTWTTATHIRMTSGMVSPRLLRLPMQKDRLT</sequence>
<dbReference type="PANTHER" id="PTHR42748">
    <property type="entry name" value="NITROGEN METABOLITE REPRESSION PROTEIN NMRA FAMILY MEMBER"/>
    <property type="match status" value="1"/>
</dbReference>
<dbReference type="Proteomes" id="UP000054383">
    <property type="component" value="Unassembled WGS sequence"/>
</dbReference>
<gene>
    <name evidence="4" type="ORF">PISL3812_06629</name>
</gene>
<dbReference type="EMBL" id="CVMT01000006">
    <property type="protein sequence ID" value="CRG89591.1"/>
    <property type="molecule type" value="Genomic_DNA"/>
</dbReference>
<evidence type="ECO:0000259" key="3">
    <source>
        <dbReference type="Pfam" id="PF05368"/>
    </source>
</evidence>
<name>A0A0U1M3M2_TALIS</name>
<keyword evidence="2" id="KW-0521">NADP</keyword>
<dbReference type="GO" id="GO:0005634">
    <property type="term" value="C:nucleus"/>
    <property type="evidence" value="ECO:0007669"/>
    <property type="project" value="TreeGrafter"/>
</dbReference>
<protein>
    <recommendedName>
        <fullName evidence="3">NmrA-like domain-containing protein</fullName>
    </recommendedName>
</protein>
<comment type="similarity">
    <text evidence="1">Belongs to the NmrA-type oxidoreductase family.</text>
</comment>
<organism evidence="4 5">
    <name type="scientific">Talaromyces islandicus</name>
    <name type="common">Penicillium islandicum</name>
    <dbReference type="NCBI Taxonomy" id="28573"/>
    <lineage>
        <taxon>Eukaryota</taxon>
        <taxon>Fungi</taxon>
        <taxon>Dikarya</taxon>
        <taxon>Ascomycota</taxon>
        <taxon>Pezizomycotina</taxon>
        <taxon>Eurotiomycetes</taxon>
        <taxon>Eurotiomycetidae</taxon>
        <taxon>Eurotiales</taxon>
        <taxon>Trichocomaceae</taxon>
        <taxon>Talaromyces</taxon>
        <taxon>Talaromyces sect. Islandici</taxon>
    </lineage>
</organism>